<dbReference type="PANTHER" id="PTHR44688">
    <property type="entry name" value="DNA-BINDING TRANSCRIPTIONAL ACTIVATOR DEVR_DOSR"/>
    <property type="match status" value="1"/>
</dbReference>
<feature type="domain" description="HTH luxR-type" evidence="5">
    <location>
        <begin position="271"/>
        <end position="336"/>
    </location>
</feature>
<gene>
    <name evidence="6" type="ORF">FHU39_004194</name>
</gene>
<keyword evidence="1" id="KW-0805">Transcription regulation</keyword>
<dbReference type="Proteomes" id="UP000559182">
    <property type="component" value="Unassembled WGS sequence"/>
</dbReference>
<dbReference type="InterPro" id="IPR016032">
    <property type="entry name" value="Sig_transdc_resp-reg_C-effctor"/>
</dbReference>
<evidence type="ECO:0000313" key="7">
    <source>
        <dbReference type="Proteomes" id="UP000559182"/>
    </source>
</evidence>
<sequence length="338" mass="36491">MPTSRAKPRNTRRTTAEPPDDATAPLYLAMLQMPNPSVDLLLAQGFSRDQLDEMLPVLEQRRMIQRVTSDTWTVVPPDVSLPAYAAQLEARARMLRTTSQAMARVYLRSRSANRTAASSGAVLLNSLVDVAQALHQVTTGAQEWVLSSRVDSPLSRYLLQAPRPVSTTPFLGSHGAPLEVRLAIDPVLLPEANVVDIMHARAASGDAIRLTPGLPFTGAVNDQGLAMVDLGDDGGSPVGILLDTAAGSGRVKAMLEFVWHLGTPWRPGTTPSSDYDLLDPRDRNILRLMAGGVSDAAIARQLGISSRTVERRVRVLLDRLNATTRFQAGVLAARQGLI</sequence>
<organism evidence="6 7">
    <name type="scientific">Flexivirga oryzae</name>
    <dbReference type="NCBI Taxonomy" id="1794944"/>
    <lineage>
        <taxon>Bacteria</taxon>
        <taxon>Bacillati</taxon>
        <taxon>Actinomycetota</taxon>
        <taxon>Actinomycetes</taxon>
        <taxon>Micrococcales</taxon>
        <taxon>Dermacoccaceae</taxon>
        <taxon>Flexivirga</taxon>
    </lineage>
</organism>
<dbReference type="InterPro" id="IPR036388">
    <property type="entry name" value="WH-like_DNA-bd_sf"/>
</dbReference>
<dbReference type="EMBL" id="JACHVQ010000004">
    <property type="protein sequence ID" value="MBB2894158.1"/>
    <property type="molecule type" value="Genomic_DNA"/>
</dbReference>
<keyword evidence="7" id="KW-1185">Reference proteome</keyword>
<dbReference type="GO" id="GO:0003677">
    <property type="term" value="F:DNA binding"/>
    <property type="evidence" value="ECO:0007669"/>
    <property type="project" value="UniProtKB-KW"/>
</dbReference>
<keyword evidence="2 6" id="KW-0238">DNA-binding</keyword>
<dbReference type="Gene3D" id="1.10.10.10">
    <property type="entry name" value="Winged helix-like DNA-binding domain superfamily/Winged helix DNA-binding domain"/>
    <property type="match status" value="1"/>
</dbReference>
<dbReference type="RefSeq" id="WP_183322603.1">
    <property type="nucleotide sequence ID" value="NZ_JACHVQ010000004.1"/>
</dbReference>
<evidence type="ECO:0000259" key="5">
    <source>
        <dbReference type="PROSITE" id="PS50043"/>
    </source>
</evidence>
<name>A0A839N8Q0_9MICO</name>
<dbReference type="PROSITE" id="PS50043">
    <property type="entry name" value="HTH_LUXR_2"/>
    <property type="match status" value="1"/>
</dbReference>
<protein>
    <submittedName>
        <fullName evidence="6">DNA-binding CsgD family transcriptional regulator</fullName>
    </submittedName>
</protein>
<evidence type="ECO:0000256" key="2">
    <source>
        <dbReference type="ARBA" id="ARBA00023125"/>
    </source>
</evidence>
<feature type="compositionally biased region" description="Basic residues" evidence="4">
    <location>
        <begin position="1"/>
        <end position="12"/>
    </location>
</feature>
<proteinExistence type="predicted"/>
<evidence type="ECO:0000256" key="4">
    <source>
        <dbReference type="SAM" id="MobiDB-lite"/>
    </source>
</evidence>
<comment type="caution">
    <text evidence="6">The sequence shown here is derived from an EMBL/GenBank/DDBJ whole genome shotgun (WGS) entry which is preliminary data.</text>
</comment>
<reference evidence="6 7" key="1">
    <citation type="submission" date="2020-08" db="EMBL/GenBank/DDBJ databases">
        <title>Sequencing the genomes of 1000 actinobacteria strains.</title>
        <authorList>
            <person name="Klenk H.-P."/>
        </authorList>
    </citation>
    <scope>NUCLEOTIDE SEQUENCE [LARGE SCALE GENOMIC DNA]</scope>
    <source>
        <strain evidence="6 7">DSM 105369</strain>
    </source>
</reference>
<dbReference type="PANTHER" id="PTHR44688:SF16">
    <property type="entry name" value="DNA-BINDING TRANSCRIPTIONAL ACTIVATOR DEVR_DOSR"/>
    <property type="match status" value="1"/>
</dbReference>
<feature type="region of interest" description="Disordered" evidence="4">
    <location>
        <begin position="1"/>
        <end position="21"/>
    </location>
</feature>
<accession>A0A839N8Q0</accession>
<keyword evidence="3" id="KW-0804">Transcription</keyword>
<dbReference type="CDD" id="cd06170">
    <property type="entry name" value="LuxR_C_like"/>
    <property type="match status" value="1"/>
</dbReference>
<dbReference type="SMART" id="SM00421">
    <property type="entry name" value="HTH_LUXR"/>
    <property type="match status" value="1"/>
</dbReference>
<evidence type="ECO:0000313" key="6">
    <source>
        <dbReference type="EMBL" id="MBB2894158.1"/>
    </source>
</evidence>
<dbReference type="InterPro" id="IPR000792">
    <property type="entry name" value="Tscrpt_reg_LuxR_C"/>
</dbReference>
<dbReference type="Pfam" id="PF00196">
    <property type="entry name" value="GerE"/>
    <property type="match status" value="1"/>
</dbReference>
<dbReference type="PRINTS" id="PR00038">
    <property type="entry name" value="HTHLUXR"/>
</dbReference>
<evidence type="ECO:0000256" key="3">
    <source>
        <dbReference type="ARBA" id="ARBA00023163"/>
    </source>
</evidence>
<dbReference type="GO" id="GO:0006355">
    <property type="term" value="P:regulation of DNA-templated transcription"/>
    <property type="evidence" value="ECO:0007669"/>
    <property type="project" value="InterPro"/>
</dbReference>
<dbReference type="AlphaFoldDB" id="A0A839N8Q0"/>
<evidence type="ECO:0000256" key="1">
    <source>
        <dbReference type="ARBA" id="ARBA00023015"/>
    </source>
</evidence>
<dbReference type="SUPFAM" id="SSF46894">
    <property type="entry name" value="C-terminal effector domain of the bipartite response regulators"/>
    <property type="match status" value="1"/>
</dbReference>